<dbReference type="FunFam" id="1.10.246.130:FF:000001">
    <property type="entry name" value="Gamma-glutamyltransferase 5 isoform 1"/>
    <property type="match status" value="1"/>
</dbReference>
<evidence type="ECO:0000313" key="6">
    <source>
        <dbReference type="Proteomes" id="UP000825729"/>
    </source>
</evidence>
<dbReference type="InterPro" id="IPR043138">
    <property type="entry name" value="GGT_lsub"/>
</dbReference>
<keyword evidence="3" id="KW-0012">Acyltransferase</keyword>
<comment type="catalytic activity">
    <reaction evidence="3">
        <text>glutathione + H2O = L-cysteinylglycine + L-glutamate</text>
        <dbReference type="Rhea" id="RHEA:28807"/>
        <dbReference type="ChEBI" id="CHEBI:15377"/>
        <dbReference type="ChEBI" id="CHEBI:29985"/>
        <dbReference type="ChEBI" id="CHEBI:57925"/>
        <dbReference type="ChEBI" id="CHEBI:61694"/>
        <dbReference type="EC" id="3.4.19.13"/>
    </reaction>
</comment>
<evidence type="ECO:0000313" key="5">
    <source>
        <dbReference type="EMBL" id="KAG9458274.1"/>
    </source>
</evidence>
<keyword evidence="4" id="KW-0812">Transmembrane</keyword>
<protein>
    <recommendedName>
        <fullName evidence="3">Glutathione hydrolase</fullName>
        <ecNumber evidence="3">2.3.2.2</ecNumber>
        <ecNumber evidence="3">3.4.19.13</ecNumber>
    </recommendedName>
    <alternativeName>
        <fullName evidence="3">Gamma-glutamyltransferase</fullName>
    </alternativeName>
    <alternativeName>
        <fullName evidence="3">Gamma-glutamyltranspeptidase</fullName>
    </alternativeName>
</protein>
<comment type="function">
    <text evidence="3">Cleaves the gamma-glutamyl peptide bond of glutathione and glutathione conjugates.</text>
</comment>
<evidence type="ECO:0000256" key="4">
    <source>
        <dbReference type="SAM" id="Phobius"/>
    </source>
</evidence>
<dbReference type="Gene3D" id="1.10.246.130">
    <property type="match status" value="1"/>
</dbReference>
<dbReference type="EC" id="2.3.2.2" evidence="3"/>
<feature type="active site" description="Nucleophile" evidence="1">
    <location>
        <position position="415"/>
    </location>
</feature>
<sequence length="632" mass="67696">MARVGIDDPLLGHPAPEKKTKVFTRAALGAATVIVLLLLVFYSQSNAGGGQWEGLLLKERSGSEQSKNRGSYVIEAEGGAVASEDERCSEIGVAALKAGGHAVDAAVATTLCLGVVNPMSSGIGGGGFMVFRSAQTGRTQAYDFRESAPLAASLNMYENNPKAKAEGALAMGVPGEIAGLHAAWVEHGRLPWRTLFQPAIKLATEGFLIGACLANYMGYSTDQIMADPGLREVLAPNGNILQQGDVCYNPKLADTLELIAEQGPEVLYNGGIGEKLVRDVQAAGGILTMEDLRQYKVEVTDAMRVDVMGYTILGMAPPSSGTAALAMILNILESYGDVDAAKSPLGLHRLLEAQKHMLAFRMNLGDPSFVNNTKYLSAMLSHSFARHVQHMILDNTTFPASYYLAKWSQLLDRGTSHFNIIDADRNALSMTSTVNDHFGAGVVSPTTGILLNNEMDDFSMPTKGRTADVLPPAPSNFIQPKKRPLSAMTPIIILKDNQLAGVLGGSGGAYIPPGVIQVFLNHFVFGMEPLEAVQHPRVYHKLIPNVAIYEDWTVYDGDHILLSEEAVQFLASRGHVLSGLPRGSGCQLLVHDLSNSVMMKGEDGRRGFRNGVFHGKVIAVSDPRKDGKPAGF</sequence>
<dbReference type="InterPro" id="IPR029055">
    <property type="entry name" value="Ntn_hydrolases_N"/>
</dbReference>
<dbReference type="GO" id="GO:0006751">
    <property type="term" value="P:glutathione catabolic process"/>
    <property type="evidence" value="ECO:0007669"/>
    <property type="project" value="UniProtKB-UniRule"/>
</dbReference>
<dbReference type="EC" id="3.4.19.13" evidence="3"/>
<keyword evidence="4" id="KW-0472">Membrane</keyword>
<dbReference type="InterPro" id="IPR000101">
    <property type="entry name" value="GGT_peptidase"/>
</dbReference>
<keyword evidence="6" id="KW-1185">Reference proteome</keyword>
<keyword evidence="4" id="KW-1133">Transmembrane helix</keyword>
<evidence type="ECO:0000256" key="3">
    <source>
        <dbReference type="RuleBase" id="RU368068"/>
    </source>
</evidence>
<dbReference type="NCBIfam" id="TIGR00066">
    <property type="entry name" value="g_glut_trans"/>
    <property type="match status" value="1"/>
</dbReference>
<name>A0AAV7FCI2_ARIFI</name>
<proteinExistence type="predicted"/>
<comment type="catalytic activity">
    <reaction evidence="3">
        <text>an N-terminal (5-L-glutamyl)-[peptide] + an alpha-amino acid = 5-L-glutamyl amino acid + an N-terminal L-alpha-aminoacyl-[peptide]</text>
        <dbReference type="Rhea" id="RHEA:23904"/>
        <dbReference type="Rhea" id="RHEA-COMP:9780"/>
        <dbReference type="Rhea" id="RHEA-COMP:9795"/>
        <dbReference type="ChEBI" id="CHEBI:77644"/>
        <dbReference type="ChEBI" id="CHEBI:78597"/>
        <dbReference type="ChEBI" id="CHEBI:78599"/>
        <dbReference type="ChEBI" id="CHEBI:78608"/>
        <dbReference type="EC" id="2.3.2.2"/>
    </reaction>
</comment>
<dbReference type="GO" id="GO:0005886">
    <property type="term" value="C:plasma membrane"/>
    <property type="evidence" value="ECO:0007669"/>
    <property type="project" value="TreeGrafter"/>
</dbReference>
<dbReference type="PRINTS" id="PR01210">
    <property type="entry name" value="GGTRANSPTASE"/>
</dbReference>
<dbReference type="Proteomes" id="UP000825729">
    <property type="component" value="Unassembled WGS sequence"/>
</dbReference>
<feature type="binding site" evidence="2">
    <location>
        <begin position="433"/>
        <end position="435"/>
    </location>
    <ligand>
        <name>L-glutamate</name>
        <dbReference type="ChEBI" id="CHEBI:29985"/>
    </ligand>
</feature>
<comment type="pathway">
    <text evidence="3">Sulfur metabolism; glutathione metabolism.</text>
</comment>
<comment type="caution">
    <text evidence="5">The sequence shown here is derived from an EMBL/GenBank/DDBJ whole genome shotgun (WGS) entry which is preliminary data.</text>
</comment>
<reference evidence="5 6" key="1">
    <citation type="submission" date="2021-07" db="EMBL/GenBank/DDBJ databases">
        <title>The Aristolochia fimbriata genome: insights into angiosperm evolution, floral development and chemical biosynthesis.</title>
        <authorList>
            <person name="Jiao Y."/>
        </authorList>
    </citation>
    <scope>NUCLEOTIDE SEQUENCE [LARGE SCALE GENOMIC DNA]</scope>
    <source>
        <strain evidence="5">IBCAS-2021</strain>
        <tissue evidence="5">Leaf</tissue>
    </source>
</reference>
<dbReference type="GO" id="GO:0036374">
    <property type="term" value="F:glutathione hydrolase activity"/>
    <property type="evidence" value="ECO:0007669"/>
    <property type="project" value="UniProtKB-UniRule"/>
</dbReference>
<dbReference type="Gene3D" id="3.60.20.40">
    <property type="match status" value="1"/>
</dbReference>
<feature type="binding site" evidence="2">
    <location>
        <position position="457"/>
    </location>
    <ligand>
        <name>L-glutamate</name>
        <dbReference type="ChEBI" id="CHEBI:29985"/>
    </ligand>
</feature>
<comment type="catalytic activity">
    <reaction evidence="3">
        <text>an S-substituted glutathione + H2O = an S-substituted L-cysteinylglycine + L-glutamate</text>
        <dbReference type="Rhea" id="RHEA:59468"/>
        <dbReference type="ChEBI" id="CHEBI:15377"/>
        <dbReference type="ChEBI" id="CHEBI:29985"/>
        <dbReference type="ChEBI" id="CHEBI:90779"/>
        <dbReference type="ChEBI" id="CHEBI:143103"/>
        <dbReference type="EC" id="3.4.19.13"/>
    </reaction>
</comment>
<keyword evidence="3" id="KW-0378">Hydrolase</keyword>
<dbReference type="AlphaFoldDB" id="A0AAV7FCI2"/>
<dbReference type="SUPFAM" id="SSF56235">
    <property type="entry name" value="N-terminal nucleophile aminohydrolases (Ntn hydrolases)"/>
    <property type="match status" value="1"/>
</dbReference>
<accession>A0AAV7FCI2</accession>
<dbReference type="GO" id="GO:0103068">
    <property type="term" value="F:leukotriene C4 gamma-glutamyl transferase activity"/>
    <property type="evidence" value="ECO:0007669"/>
    <property type="project" value="UniProtKB-EC"/>
</dbReference>
<dbReference type="PANTHER" id="PTHR11686:SF9">
    <property type="entry name" value="RE13973P"/>
    <property type="match status" value="1"/>
</dbReference>
<gene>
    <name evidence="5" type="ORF">H6P81_002782</name>
</gene>
<evidence type="ECO:0000256" key="2">
    <source>
        <dbReference type="PIRSR" id="PIRSR600101-2"/>
    </source>
</evidence>
<dbReference type="InterPro" id="IPR043137">
    <property type="entry name" value="GGT_ssub_C"/>
</dbReference>
<feature type="transmembrane region" description="Helical" evidence="4">
    <location>
        <begin position="22"/>
        <end position="42"/>
    </location>
</feature>
<dbReference type="EMBL" id="JAINDJ010000002">
    <property type="protein sequence ID" value="KAG9458274.1"/>
    <property type="molecule type" value="Genomic_DNA"/>
</dbReference>
<feature type="binding site" evidence="2">
    <location>
        <position position="508"/>
    </location>
    <ligand>
        <name>L-glutamate</name>
        <dbReference type="ChEBI" id="CHEBI:29985"/>
    </ligand>
</feature>
<keyword evidence="3" id="KW-0808">Transferase</keyword>
<dbReference type="Pfam" id="PF01019">
    <property type="entry name" value="G_glu_transpept"/>
    <property type="match status" value="1"/>
</dbReference>
<evidence type="ECO:0000256" key="1">
    <source>
        <dbReference type="PIRSR" id="PIRSR600101-1"/>
    </source>
</evidence>
<organism evidence="5 6">
    <name type="scientific">Aristolochia fimbriata</name>
    <name type="common">White veined hardy Dutchman's pipe vine</name>
    <dbReference type="NCBI Taxonomy" id="158543"/>
    <lineage>
        <taxon>Eukaryota</taxon>
        <taxon>Viridiplantae</taxon>
        <taxon>Streptophyta</taxon>
        <taxon>Embryophyta</taxon>
        <taxon>Tracheophyta</taxon>
        <taxon>Spermatophyta</taxon>
        <taxon>Magnoliopsida</taxon>
        <taxon>Magnoliidae</taxon>
        <taxon>Piperales</taxon>
        <taxon>Aristolochiaceae</taxon>
        <taxon>Aristolochia</taxon>
    </lineage>
</organism>
<dbReference type="PANTHER" id="PTHR11686">
    <property type="entry name" value="GAMMA GLUTAMYL TRANSPEPTIDASE"/>
    <property type="match status" value="1"/>
</dbReference>
<feature type="binding site" evidence="2">
    <location>
        <position position="145"/>
    </location>
    <ligand>
        <name>L-glutamate</name>
        <dbReference type="ChEBI" id="CHEBI:29985"/>
    </ligand>
</feature>